<accession>A0A1J9S962</accession>
<dbReference type="OrthoDB" id="3935803at2759"/>
<evidence type="ECO:0000313" key="3">
    <source>
        <dbReference type="Proteomes" id="UP000183809"/>
    </source>
</evidence>
<feature type="compositionally biased region" description="Basic and acidic residues" evidence="1">
    <location>
        <begin position="12"/>
        <end position="23"/>
    </location>
</feature>
<dbReference type="AlphaFoldDB" id="A0A1J9S962"/>
<keyword evidence="3" id="KW-1185">Reference proteome</keyword>
<feature type="compositionally biased region" description="Polar residues" evidence="1">
    <location>
        <begin position="155"/>
        <end position="169"/>
    </location>
</feature>
<protein>
    <submittedName>
        <fullName evidence="2">Aggrecan core protein</fullName>
    </submittedName>
</protein>
<feature type="compositionally biased region" description="Polar residues" evidence="1">
    <location>
        <begin position="204"/>
        <end position="214"/>
    </location>
</feature>
<dbReference type="Proteomes" id="UP000183809">
    <property type="component" value="Unassembled WGS sequence"/>
</dbReference>
<feature type="compositionally biased region" description="Polar residues" evidence="1">
    <location>
        <begin position="240"/>
        <end position="257"/>
    </location>
</feature>
<evidence type="ECO:0000313" key="2">
    <source>
        <dbReference type="EMBL" id="OJD36117.1"/>
    </source>
</evidence>
<evidence type="ECO:0000256" key="1">
    <source>
        <dbReference type="SAM" id="MobiDB-lite"/>
    </source>
</evidence>
<gene>
    <name evidence="2" type="ORF">BKCO1_1300058</name>
</gene>
<feature type="compositionally biased region" description="Low complexity" evidence="1">
    <location>
        <begin position="24"/>
        <end position="36"/>
    </location>
</feature>
<dbReference type="RefSeq" id="XP_020132377.1">
    <property type="nucleotide sequence ID" value="XM_020270941.1"/>
</dbReference>
<organism evidence="2 3">
    <name type="scientific">Diplodia corticola</name>
    <dbReference type="NCBI Taxonomy" id="236234"/>
    <lineage>
        <taxon>Eukaryota</taxon>
        <taxon>Fungi</taxon>
        <taxon>Dikarya</taxon>
        <taxon>Ascomycota</taxon>
        <taxon>Pezizomycotina</taxon>
        <taxon>Dothideomycetes</taxon>
        <taxon>Dothideomycetes incertae sedis</taxon>
        <taxon>Botryosphaeriales</taxon>
        <taxon>Botryosphaeriaceae</taxon>
        <taxon>Diplodia</taxon>
    </lineage>
</organism>
<proteinExistence type="predicted"/>
<dbReference type="EMBL" id="MNUE01000013">
    <property type="protein sequence ID" value="OJD36117.1"/>
    <property type="molecule type" value="Genomic_DNA"/>
</dbReference>
<feature type="region of interest" description="Disordered" evidence="1">
    <location>
        <begin position="1"/>
        <end position="311"/>
    </location>
</feature>
<dbReference type="GeneID" id="31011200"/>
<feature type="compositionally biased region" description="Basic residues" evidence="1">
    <location>
        <begin position="291"/>
        <end position="304"/>
    </location>
</feature>
<feature type="compositionally biased region" description="Basic residues" evidence="1">
    <location>
        <begin position="1"/>
        <end position="11"/>
    </location>
</feature>
<feature type="compositionally biased region" description="Polar residues" evidence="1">
    <location>
        <begin position="58"/>
        <end position="74"/>
    </location>
</feature>
<reference evidence="2 3" key="1">
    <citation type="submission" date="2016-10" db="EMBL/GenBank/DDBJ databases">
        <title>Proteomics and genomics reveal pathogen-plant mechanisms compatible with a hemibiotrophic lifestyle of Diplodia corticola.</title>
        <authorList>
            <person name="Fernandes I."/>
            <person name="De Jonge R."/>
            <person name="Van De Peer Y."/>
            <person name="Devreese B."/>
            <person name="Alves A."/>
            <person name="Esteves A.C."/>
        </authorList>
    </citation>
    <scope>NUCLEOTIDE SEQUENCE [LARGE SCALE GENOMIC DNA]</scope>
    <source>
        <strain evidence="2 3">CBS 112549</strain>
    </source>
</reference>
<name>A0A1J9S962_9PEZI</name>
<sequence>MALFAKVKKSKKTSDEQPKEPKARTTPTTTASAPVRPNLPRAHSACLNERAAYPKHTYTPQRPSNLRTSSSCSVRSLPVTPVMGRSATSEPSHPSRGRGDRKDLSIDSIMLSRSQDPSPNGHMMLHTRQADFKPSMYTYDPSKAPSLSGRKRQYRSNSSKPPTRASSFVMSPHIVTMVEEKEETDSSSSSTKSHESESSTQSQYLETARTTSTRKQQEQDEVQADVGTSPAPEIPARNPARNSICSRRTSVASNTEPTIGLAAPTCSDALSEPKTSATLVTKDRTESPGPKSKKRNWFNSKKRQSVSIEAH</sequence>
<comment type="caution">
    <text evidence="2">The sequence shown here is derived from an EMBL/GenBank/DDBJ whole genome shotgun (WGS) entry which is preliminary data.</text>
</comment>